<sequence>MKILHLIDNEKFTNYAIEMAISSKANIEFKISHDFLVLGEDTQLISRAYQDLVTFIPNFKLYKSYIEKSNVEILVIHCLTVFKCMALYNSMKNFKSVCWSMWGVDFYSSPYYKQELYGNETKNIRHKFFKYDVKKILRPLFYYMKYGTTYKKSFLYVIKHVDFVSPIIPNEFDLIKKIPSFKGEYLAYGNGDIESLSNFISPESKNVNNIFIGNSSTYESNHIEVMRKIYKEGLEEGQKIFVPLSYGGNEKYKLELVKVGKSLFGDKFVPIFDFLKLKEYNHILNSCSYAFFNHKRQQAVGNILPLLLQGKKVFLSGDNILYNYFLDIGIKVFNINLPYNSAFLSSTEIKINREIVLTYFSREKIINNHYLFYKTLVDASK</sequence>
<dbReference type="GO" id="GO:0008417">
    <property type="term" value="F:fucosyltransferase activity"/>
    <property type="evidence" value="ECO:0007669"/>
    <property type="project" value="InterPro"/>
</dbReference>
<reference evidence="6 7" key="1">
    <citation type="submission" date="2016-11" db="EMBL/GenBank/DDBJ databases">
        <authorList>
            <person name="Jaros S."/>
            <person name="Januszkiewicz K."/>
            <person name="Wedrychowicz H."/>
        </authorList>
    </citation>
    <scope>NUCLEOTIDE SEQUENCE [LARGE SCALE GENOMIC DNA]</scope>
    <source>
        <strain evidence="6 7">DSM 21425</strain>
    </source>
</reference>
<dbReference type="AlphaFoldDB" id="A0A1M6H2H9"/>
<keyword evidence="2" id="KW-0997">Cell inner membrane</keyword>
<dbReference type="Proteomes" id="UP000184225">
    <property type="component" value="Unassembled WGS sequence"/>
</dbReference>
<dbReference type="EMBL" id="FQYY01000009">
    <property type="protein sequence ID" value="SHJ16389.1"/>
    <property type="molecule type" value="Genomic_DNA"/>
</dbReference>
<accession>A0A1M6H2H9</accession>
<evidence type="ECO:0000256" key="4">
    <source>
        <dbReference type="ARBA" id="ARBA00022679"/>
    </source>
</evidence>
<dbReference type="STRING" id="579105.SAMN04488096_10989"/>
<dbReference type="GO" id="GO:0009246">
    <property type="term" value="P:enterobacterial common antigen biosynthetic process"/>
    <property type="evidence" value="ECO:0007669"/>
    <property type="project" value="InterPro"/>
</dbReference>
<dbReference type="RefSeq" id="WP_143159203.1">
    <property type="nucleotide sequence ID" value="NZ_FQYY01000009.1"/>
</dbReference>
<evidence type="ECO:0000256" key="2">
    <source>
        <dbReference type="ARBA" id="ARBA00022519"/>
    </source>
</evidence>
<name>A0A1M6H2H9_9FLAO</name>
<dbReference type="InterPro" id="IPR009993">
    <property type="entry name" value="WecF"/>
</dbReference>
<keyword evidence="3 6" id="KW-0328">Glycosyltransferase</keyword>
<evidence type="ECO:0000256" key="3">
    <source>
        <dbReference type="ARBA" id="ARBA00022676"/>
    </source>
</evidence>
<gene>
    <name evidence="6" type="ORF">SAMN04488096_10989</name>
</gene>
<keyword evidence="1" id="KW-1003">Cell membrane</keyword>
<evidence type="ECO:0000313" key="6">
    <source>
        <dbReference type="EMBL" id="SHJ16389.1"/>
    </source>
</evidence>
<dbReference type="Pfam" id="PF07429">
    <property type="entry name" value="Glyco_transf_56"/>
    <property type="match status" value="1"/>
</dbReference>
<proteinExistence type="predicted"/>
<organism evidence="6 7">
    <name type="scientific">Mesonia phycicola</name>
    <dbReference type="NCBI Taxonomy" id="579105"/>
    <lineage>
        <taxon>Bacteria</taxon>
        <taxon>Pseudomonadati</taxon>
        <taxon>Bacteroidota</taxon>
        <taxon>Flavobacteriia</taxon>
        <taxon>Flavobacteriales</taxon>
        <taxon>Flavobacteriaceae</taxon>
        <taxon>Mesonia</taxon>
    </lineage>
</organism>
<keyword evidence="7" id="KW-1185">Reference proteome</keyword>
<evidence type="ECO:0000256" key="5">
    <source>
        <dbReference type="ARBA" id="ARBA00023136"/>
    </source>
</evidence>
<protein>
    <submittedName>
        <fullName evidence="6">4-alpha-L-fucosyltransferase glycosyl transferase group 56</fullName>
    </submittedName>
</protein>
<keyword evidence="5" id="KW-0472">Membrane</keyword>
<keyword evidence="4 6" id="KW-0808">Transferase</keyword>
<dbReference type="OrthoDB" id="1083028at2"/>
<evidence type="ECO:0000256" key="1">
    <source>
        <dbReference type="ARBA" id="ARBA00022475"/>
    </source>
</evidence>
<evidence type="ECO:0000313" key="7">
    <source>
        <dbReference type="Proteomes" id="UP000184225"/>
    </source>
</evidence>